<dbReference type="EMBL" id="SGWW01000001">
    <property type="protein sequence ID" value="RZS58868.1"/>
    <property type="molecule type" value="Genomic_DNA"/>
</dbReference>
<evidence type="ECO:0000313" key="4">
    <source>
        <dbReference type="Proteomes" id="UP000293519"/>
    </source>
</evidence>
<gene>
    <name evidence="3" type="ORF">EV141_0077</name>
</gene>
<organism evidence="3 4">
    <name type="scientific">Microcella putealis</name>
    <dbReference type="NCBI Taxonomy" id="337005"/>
    <lineage>
        <taxon>Bacteria</taxon>
        <taxon>Bacillati</taxon>
        <taxon>Actinomycetota</taxon>
        <taxon>Actinomycetes</taxon>
        <taxon>Micrococcales</taxon>
        <taxon>Microbacteriaceae</taxon>
        <taxon>Microcella</taxon>
    </lineage>
</organism>
<dbReference type="Proteomes" id="UP000293519">
    <property type="component" value="Unassembled WGS sequence"/>
</dbReference>
<dbReference type="RefSeq" id="WP_130484013.1">
    <property type="nucleotide sequence ID" value="NZ_SGWW01000001.1"/>
</dbReference>
<sequence>MKQKAASSAAITSLGDAPDDERKSRMIKYAVSMGIRVLCIMACFFTPGWWALIPALGAVFIPYFAVIAGNQVTRTPGADVERPGSIVLLNDGRPS</sequence>
<keyword evidence="4" id="KW-1185">Reference proteome</keyword>
<keyword evidence="2" id="KW-1133">Transmembrane helix</keyword>
<comment type="caution">
    <text evidence="3">The sequence shown here is derived from an EMBL/GenBank/DDBJ whole genome shotgun (WGS) entry which is preliminary data.</text>
</comment>
<dbReference type="AlphaFoldDB" id="A0A4Q7LXA1"/>
<dbReference type="Pfam" id="PF11298">
    <property type="entry name" value="DUF3099"/>
    <property type="match status" value="1"/>
</dbReference>
<evidence type="ECO:0000256" key="1">
    <source>
        <dbReference type="SAM" id="MobiDB-lite"/>
    </source>
</evidence>
<proteinExistence type="predicted"/>
<dbReference type="OrthoDB" id="4229919at2"/>
<evidence type="ECO:0000256" key="2">
    <source>
        <dbReference type="SAM" id="Phobius"/>
    </source>
</evidence>
<feature type="transmembrane region" description="Helical" evidence="2">
    <location>
        <begin position="29"/>
        <end position="47"/>
    </location>
</feature>
<name>A0A4Q7LXA1_9MICO</name>
<evidence type="ECO:0000313" key="3">
    <source>
        <dbReference type="EMBL" id="RZS58868.1"/>
    </source>
</evidence>
<dbReference type="InterPro" id="IPR021449">
    <property type="entry name" value="DUF3099"/>
</dbReference>
<keyword evidence="2" id="KW-0472">Membrane</keyword>
<keyword evidence="2" id="KW-0812">Transmembrane</keyword>
<reference evidence="3 4" key="1">
    <citation type="journal article" date="2015" name="Stand. Genomic Sci.">
        <title>Genomic Encyclopedia of Bacterial and Archaeal Type Strains, Phase III: the genomes of soil and plant-associated and newly described type strains.</title>
        <authorList>
            <person name="Whitman W.B."/>
            <person name="Woyke T."/>
            <person name="Klenk H.P."/>
            <person name="Zhou Y."/>
            <person name="Lilburn T.G."/>
            <person name="Beck B.J."/>
            <person name="De Vos P."/>
            <person name="Vandamme P."/>
            <person name="Eisen J.A."/>
            <person name="Garrity G."/>
            <person name="Hugenholtz P."/>
            <person name="Kyrpides N.C."/>
        </authorList>
    </citation>
    <scope>NUCLEOTIDE SEQUENCE [LARGE SCALE GENOMIC DNA]</scope>
    <source>
        <strain evidence="3 4">CV2</strain>
    </source>
</reference>
<accession>A0A4Q7LXA1</accession>
<feature type="region of interest" description="Disordered" evidence="1">
    <location>
        <begin position="1"/>
        <end position="21"/>
    </location>
</feature>
<feature type="compositionally biased region" description="Polar residues" evidence="1">
    <location>
        <begin position="1"/>
        <end position="11"/>
    </location>
</feature>
<protein>
    <submittedName>
        <fullName evidence="3">DUF3099 family protein</fullName>
    </submittedName>
</protein>